<dbReference type="GO" id="GO:0008999">
    <property type="term" value="F:protein-N-terminal-alanine acetyltransferase activity"/>
    <property type="evidence" value="ECO:0007669"/>
    <property type="project" value="TreeGrafter"/>
</dbReference>
<dbReference type="InterPro" id="IPR016181">
    <property type="entry name" value="Acyl_CoA_acyltransferase"/>
</dbReference>
<accession>A0A319EX85</accession>
<dbReference type="VEuPathDB" id="FungiDB:BO78DRAFT_43593"/>
<dbReference type="FunFam" id="3.40.630.30:FF:000047">
    <property type="entry name" value="Acetyltransferase, GNAT family"/>
    <property type="match status" value="1"/>
</dbReference>
<dbReference type="Pfam" id="PF13302">
    <property type="entry name" value="Acetyltransf_3"/>
    <property type="match status" value="1"/>
</dbReference>
<organism evidence="2 3">
    <name type="scientific">Aspergillus sclerotiicarbonarius (strain CBS 121057 / IBT 28362)</name>
    <dbReference type="NCBI Taxonomy" id="1448318"/>
    <lineage>
        <taxon>Eukaryota</taxon>
        <taxon>Fungi</taxon>
        <taxon>Dikarya</taxon>
        <taxon>Ascomycota</taxon>
        <taxon>Pezizomycotina</taxon>
        <taxon>Eurotiomycetes</taxon>
        <taxon>Eurotiomycetidae</taxon>
        <taxon>Eurotiales</taxon>
        <taxon>Aspergillaceae</taxon>
        <taxon>Aspergillus</taxon>
        <taxon>Aspergillus subgen. Circumdati</taxon>
    </lineage>
</organism>
<dbReference type="InterPro" id="IPR000182">
    <property type="entry name" value="GNAT_dom"/>
</dbReference>
<dbReference type="EMBL" id="KZ826328">
    <property type="protein sequence ID" value="PYI09304.1"/>
    <property type="molecule type" value="Genomic_DNA"/>
</dbReference>
<evidence type="ECO:0000313" key="3">
    <source>
        <dbReference type="Proteomes" id="UP000248423"/>
    </source>
</evidence>
<reference evidence="2 3" key="1">
    <citation type="submission" date="2018-02" db="EMBL/GenBank/DDBJ databases">
        <title>The genomes of Aspergillus section Nigri reveals drivers in fungal speciation.</title>
        <authorList>
            <consortium name="DOE Joint Genome Institute"/>
            <person name="Vesth T.C."/>
            <person name="Nybo J."/>
            <person name="Theobald S."/>
            <person name="Brandl J."/>
            <person name="Frisvad J.C."/>
            <person name="Nielsen K.F."/>
            <person name="Lyhne E.K."/>
            <person name="Kogle M.E."/>
            <person name="Kuo A."/>
            <person name="Riley R."/>
            <person name="Clum A."/>
            <person name="Nolan M."/>
            <person name="Lipzen A."/>
            <person name="Salamov A."/>
            <person name="Henrissat B."/>
            <person name="Wiebenga A."/>
            <person name="De vries R.P."/>
            <person name="Grigoriev I.V."/>
            <person name="Mortensen U.H."/>
            <person name="Andersen M.R."/>
            <person name="Baker S.E."/>
        </authorList>
    </citation>
    <scope>NUCLEOTIDE SEQUENCE [LARGE SCALE GENOMIC DNA]</scope>
    <source>
        <strain evidence="2 3">CBS 121057</strain>
    </source>
</reference>
<dbReference type="OrthoDB" id="41238at2759"/>
<sequence>MAVTRVRGPLVSLTPALLPSHNTILSGHFIRLEKLESKHAGDLFGLIGGGDPARTWLWDFMGDGPYPELNAFEKNITARSTSPDPFFFAIIDQRGTTSTFGKAIGYLSLMRITPDHWSVEIGNVMFSSALQRTPASTEAIYLLAQHAFEDLNYRRVEWKCDALNIPSRMAATRLGFTFEGTFRQHMVVKGRSRDTSWFSIVQKEWQDGVKGALEQWLDAGNFYEDGRQKTKLQDLRGR</sequence>
<keyword evidence="2" id="KW-0808">Transferase</keyword>
<dbReference type="GO" id="GO:1990189">
    <property type="term" value="F:protein N-terminal-serine acetyltransferase activity"/>
    <property type="evidence" value="ECO:0007669"/>
    <property type="project" value="TreeGrafter"/>
</dbReference>
<dbReference type="PANTHER" id="PTHR43441">
    <property type="entry name" value="RIBOSOMAL-PROTEIN-SERINE ACETYLTRANSFERASE"/>
    <property type="match status" value="1"/>
</dbReference>
<dbReference type="Proteomes" id="UP000248423">
    <property type="component" value="Unassembled WGS sequence"/>
</dbReference>
<gene>
    <name evidence="2" type="ORF">BO78DRAFT_43593</name>
</gene>
<evidence type="ECO:0000313" key="2">
    <source>
        <dbReference type="EMBL" id="PYI09304.1"/>
    </source>
</evidence>
<dbReference type="PANTHER" id="PTHR43441:SF2">
    <property type="entry name" value="FAMILY ACETYLTRANSFERASE, PUTATIVE (AFU_ORTHOLOGUE AFUA_7G00850)-RELATED"/>
    <property type="match status" value="1"/>
</dbReference>
<keyword evidence="3" id="KW-1185">Reference proteome</keyword>
<proteinExistence type="predicted"/>
<dbReference type="InterPro" id="IPR051908">
    <property type="entry name" value="Ribosomal_N-acetyltransferase"/>
</dbReference>
<dbReference type="Gene3D" id="3.40.630.30">
    <property type="match status" value="1"/>
</dbReference>
<evidence type="ECO:0000259" key="1">
    <source>
        <dbReference type="Pfam" id="PF13302"/>
    </source>
</evidence>
<keyword evidence="2" id="KW-0012">Acyltransferase</keyword>
<dbReference type="SUPFAM" id="SSF55729">
    <property type="entry name" value="Acyl-CoA N-acyltransferases (Nat)"/>
    <property type="match status" value="1"/>
</dbReference>
<name>A0A319EX85_ASPSB</name>
<protein>
    <submittedName>
        <fullName evidence="2">Acyl-CoA N-acyltransferase</fullName>
    </submittedName>
</protein>
<dbReference type="AlphaFoldDB" id="A0A319EX85"/>
<feature type="domain" description="N-acetyltransferase" evidence="1">
    <location>
        <begin position="31"/>
        <end position="177"/>
    </location>
</feature>